<keyword evidence="3" id="KW-1185">Reference proteome</keyword>
<gene>
    <name evidence="2" type="ORF">AVEN_139281_1</name>
</gene>
<name>A0A4Y2NJP2_ARAVE</name>
<feature type="compositionally biased region" description="Basic and acidic residues" evidence="1">
    <location>
        <begin position="48"/>
        <end position="66"/>
    </location>
</feature>
<dbReference type="EMBL" id="BGPR01009393">
    <property type="protein sequence ID" value="GBN39708.1"/>
    <property type="molecule type" value="Genomic_DNA"/>
</dbReference>
<comment type="caution">
    <text evidence="2">The sequence shown here is derived from an EMBL/GenBank/DDBJ whole genome shotgun (WGS) entry which is preliminary data.</text>
</comment>
<proteinExistence type="predicted"/>
<feature type="region of interest" description="Disordered" evidence="1">
    <location>
        <begin position="41"/>
        <end position="66"/>
    </location>
</feature>
<evidence type="ECO:0000313" key="3">
    <source>
        <dbReference type="Proteomes" id="UP000499080"/>
    </source>
</evidence>
<reference evidence="2 3" key="1">
    <citation type="journal article" date="2019" name="Sci. Rep.">
        <title>Orb-weaving spider Araneus ventricosus genome elucidates the spidroin gene catalogue.</title>
        <authorList>
            <person name="Kono N."/>
            <person name="Nakamura H."/>
            <person name="Ohtoshi R."/>
            <person name="Moran D.A.P."/>
            <person name="Shinohara A."/>
            <person name="Yoshida Y."/>
            <person name="Fujiwara M."/>
            <person name="Mori M."/>
            <person name="Tomita M."/>
            <person name="Arakawa K."/>
        </authorList>
    </citation>
    <scope>NUCLEOTIDE SEQUENCE [LARGE SCALE GENOMIC DNA]</scope>
</reference>
<organism evidence="2 3">
    <name type="scientific">Araneus ventricosus</name>
    <name type="common">Orbweaver spider</name>
    <name type="synonym">Epeira ventricosa</name>
    <dbReference type="NCBI Taxonomy" id="182803"/>
    <lineage>
        <taxon>Eukaryota</taxon>
        <taxon>Metazoa</taxon>
        <taxon>Ecdysozoa</taxon>
        <taxon>Arthropoda</taxon>
        <taxon>Chelicerata</taxon>
        <taxon>Arachnida</taxon>
        <taxon>Araneae</taxon>
        <taxon>Araneomorphae</taxon>
        <taxon>Entelegynae</taxon>
        <taxon>Araneoidea</taxon>
        <taxon>Araneidae</taxon>
        <taxon>Araneus</taxon>
    </lineage>
</organism>
<evidence type="ECO:0000313" key="2">
    <source>
        <dbReference type="EMBL" id="GBN39708.1"/>
    </source>
</evidence>
<dbReference type="Proteomes" id="UP000499080">
    <property type="component" value="Unassembled WGS sequence"/>
</dbReference>
<accession>A0A4Y2NJP2</accession>
<sequence>MAFLAKVQKVDILSLVAEVGLDASPTAGSLELIKLVQSSAEYEQESSDFSHDPKGERTKRERKGEVKRTKVPEELWVSHLIELLPKDMV</sequence>
<evidence type="ECO:0000256" key="1">
    <source>
        <dbReference type="SAM" id="MobiDB-lite"/>
    </source>
</evidence>
<dbReference type="AlphaFoldDB" id="A0A4Y2NJP2"/>
<protein>
    <submittedName>
        <fullName evidence="2">Uncharacterized protein</fullName>
    </submittedName>
</protein>